<name>A0A7H9HTY2_9SACH</name>
<dbReference type="AlphaFoldDB" id="A0A7H9HTY2"/>
<organism evidence="3 4">
    <name type="scientific">Torulaspora globosa</name>
    <dbReference type="NCBI Taxonomy" id="48254"/>
    <lineage>
        <taxon>Eukaryota</taxon>
        <taxon>Fungi</taxon>
        <taxon>Dikarya</taxon>
        <taxon>Ascomycota</taxon>
        <taxon>Saccharomycotina</taxon>
        <taxon>Saccharomycetes</taxon>
        <taxon>Saccharomycetales</taxon>
        <taxon>Saccharomycetaceae</taxon>
        <taxon>Torulaspora</taxon>
    </lineage>
</organism>
<keyword evidence="2" id="KW-0472">Membrane</keyword>
<gene>
    <name evidence="3" type="ORF">HG537_0E01020</name>
</gene>
<dbReference type="Proteomes" id="UP000510647">
    <property type="component" value="Chromosome 5"/>
</dbReference>
<proteinExistence type="predicted"/>
<accession>A0A7H9HTY2</accession>
<protein>
    <submittedName>
        <fullName evidence="3">Uncharacterized protein</fullName>
    </submittedName>
</protein>
<evidence type="ECO:0000256" key="1">
    <source>
        <dbReference type="SAM" id="MobiDB-lite"/>
    </source>
</evidence>
<sequence length="349" mass="38193">MSLSGGDNTEETSSTSFGDSDESQEVRGIVQSYFLENFSGTENVPLRIPERAVEGDDRRASGEVSLSTVSTAILLEQSSGSAENGYVTANEMALSVEQGSSLEQGREYKLPRKLSQPVLEPEAAGRPKGPHSPSLLSNILMPPPLDKSAKTIPALRAVSGSHQTQQHTWEVRRQSVASVVKPQSTVLPPPERARIARLTDSQMNLTLTTLQEYQKDVEATAGRGTDTQSNCMPIQHIDSSSLQSFDSQDYKFSEIYSIARITALIALCLIVPPLFFMIASGERGGGVSNYRLMRLIMNSKHRIGMMKGFVWDVDIGWFRYLCLSLGIFETMGILACIGCGIGIGIRRER</sequence>
<evidence type="ECO:0000256" key="2">
    <source>
        <dbReference type="SAM" id="Phobius"/>
    </source>
</evidence>
<keyword evidence="2" id="KW-1133">Transmembrane helix</keyword>
<dbReference type="EMBL" id="CP059271">
    <property type="protein sequence ID" value="QLQ80749.1"/>
    <property type="molecule type" value="Genomic_DNA"/>
</dbReference>
<feature type="transmembrane region" description="Helical" evidence="2">
    <location>
        <begin position="258"/>
        <end position="279"/>
    </location>
</feature>
<dbReference type="OrthoDB" id="4068624at2759"/>
<keyword evidence="4" id="KW-1185">Reference proteome</keyword>
<feature type="transmembrane region" description="Helical" evidence="2">
    <location>
        <begin position="317"/>
        <end position="345"/>
    </location>
</feature>
<reference evidence="3 4" key="1">
    <citation type="submission" date="2020-06" db="EMBL/GenBank/DDBJ databases">
        <title>The yeast mating-type switching endonuclease HO is a domesticated member of an unorthodox homing genetic element family.</title>
        <authorList>
            <person name="Coughlan A.Y."/>
            <person name="Lombardi L."/>
            <person name="Braun-Galleani S."/>
            <person name="Martos A.R."/>
            <person name="Galeote V."/>
            <person name="Bigey F."/>
            <person name="Dequin S."/>
            <person name="Byrne K.P."/>
            <person name="Wolfe K.H."/>
        </authorList>
    </citation>
    <scope>NUCLEOTIDE SEQUENCE [LARGE SCALE GENOMIC DNA]</scope>
    <source>
        <strain evidence="3 4">CBS2947</strain>
    </source>
</reference>
<keyword evidence="2" id="KW-0812">Transmembrane</keyword>
<feature type="region of interest" description="Disordered" evidence="1">
    <location>
        <begin position="1"/>
        <end position="24"/>
    </location>
</feature>
<feature type="compositionally biased region" description="Polar residues" evidence="1">
    <location>
        <begin position="1"/>
        <end position="18"/>
    </location>
</feature>
<evidence type="ECO:0000313" key="4">
    <source>
        <dbReference type="Proteomes" id="UP000510647"/>
    </source>
</evidence>
<evidence type="ECO:0000313" key="3">
    <source>
        <dbReference type="EMBL" id="QLQ80749.1"/>
    </source>
</evidence>